<comment type="caution">
    <text evidence="6">The sequence shown here is derived from an EMBL/GenBank/DDBJ whole genome shotgun (WGS) entry which is preliminary data.</text>
</comment>
<feature type="domain" description="HTH lysR-type" evidence="5">
    <location>
        <begin position="1"/>
        <end position="59"/>
    </location>
</feature>
<dbReference type="CDD" id="cd05466">
    <property type="entry name" value="PBP2_LTTR_substrate"/>
    <property type="match status" value="1"/>
</dbReference>
<evidence type="ECO:0000256" key="2">
    <source>
        <dbReference type="ARBA" id="ARBA00023015"/>
    </source>
</evidence>
<keyword evidence="4" id="KW-0804">Transcription</keyword>
<dbReference type="FunFam" id="1.10.10.10:FF:000001">
    <property type="entry name" value="LysR family transcriptional regulator"/>
    <property type="match status" value="1"/>
</dbReference>
<organism evidence="6 7">
    <name type="scientific">Roseovarius nubinhibens</name>
    <dbReference type="NCBI Taxonomy" id="314263"/>
    <lineage>
        <taxon>Bacteria</taxon>
        <taxon>Pseudomonadati</taxon>
        <taxon>Pseudomonadota</taxon>
        <taxon>Alphaproteobacteria</taxon>
        <taxon>Rhodobacterales</taxon>
        <taxon>Roseobacteraceae</taxon>
        <taxon>Roseovarius</taxon>
    </lineage>
</organism>
<dbReference type="InterPro" id="IPR036390">
    <property type="entry name" value="WH_DNA-bd_sf"/>
</dbReference>
<comment type="similarity">
    <text evidence="1">Belongs to the LysR transcriptional regulatory family.</text>
</comment>
<dbReference type="InterPro" id="IPR000847">
    <property type="entry name" value="LysR_HTH_N"/>
</dbReference>
<dbReference type="SUPFAM" id="SSF53850">
    <property type="entry name" value="Periplasmic binding protein-like II"/>
    <property type="match status" value="1"/>
</dbReference>
<evidence type="ECO:0000256" key="4">
    <source>
        <dbReference type="ARBA" id="ARBA00023163"/>
    </source>
</evidence>
<dbReference type="PRINTS" id="PR00039">
    <property type="entry name" value="HTHLYSR"/>
</dbReference>
<dbReference type="Pfam" id="PF03466">
    <property type="entry name" value="LysR_substrate"/>
    <property type="match status" value="1"/>
</dbReference>
<evidence type="ECO:0000256" key="1">
    <source>
        <dbReference type="ARBA" id="ARBA00009437"/>
    </source>
</evidence>
<evidence type="ECO:0000259" key="5">
    <source>
        <dbReference type="PROSITE" id="PS50931"/>
    </source>
</evidence>
<dbReference type="PANTHER" id="PTHR30126">
    <property type="entry name" value="HTH-TYPE TRANSCRIPTIONAL REGULATOR"/>
    <property type="match status" value="1"/>
</dbReference>
<dbReference type="PANTHER" id="PTHR30126:SF99">
    <property type="entry name" value="TRANSCRIPTIONAL REGULATOR LYSR FAMILY"/>
    <property type="match status" value="1"/>
</dbReference>
<dbReference type="PROSITE" id="PS50931">
    <property type="entry name" value="HTH_LYSR"/>
    <property type="match status" value="1"/>
</dbReference>
<name>A0A348WHB1_9RHOB</name>
<sequence length="293" mass="31850">MLNALWLNSFVTLCETGHFTRAAARLNMTQPGLSQHIQKLEAQLGKPLLSRDGKSFIPTPAGEALLALGRRRRAEEQALLQSLEADDPGAGPLRIACSGSLALLLYPRLVALMQAAPRLTLHLEAAPQPRILDGLVAGDFDLGITEAAPDHPRLAGTECGEDALCLLLPKDHPTPRRFADLERLGFVSHPDGPAYADALLGRNFPDDYPGADRLRRACSINQIGQIPLAVAEGLGYTILPRSGLAGFAGRDRLHLADLPKPHRHALWLLHRKHRVLPARATRVARLITETLQS</sequence>
<dbReference type="GO" id="GO:0000976">
    <property type="term" value="F:transcription cis-regulatory region binding"/>
    <property type="evidence" value="ECO:0007669"/>
    <property type="project" value="TreeGrafter"/>
</dbReference>
<dbReference type="AlphaFoldDB" id="A0A348WHB1"/>
<accession>A0A348WHB1</accession>
<dbReference type="EMBL" id="DMVW01000181">
    <property type="protein sequence ID" value="HAR53923.1"/>
    <property type="molecule type" value="Genomic_DNA"/>
</dbReference>
<evidence type="ECO:0000313" key="6">
    <source>
        <dbReference type="EMBL" id="HAR53923.1"/>
    </source>
</evidence>
<reference evidence="6 7" key="1">
    <citation type="journal article" date="2018" name="Nat. Biotechnol.">
        <title>A standardized bacterial taxonomy based on genome phylogeny substantially revises the tree of life.</title>
        <authorList>
            <person name="Parks D.H."/>
            <person name="Chuvochina M."/>
            <person name="Waite D.W."/>
            <person name="Rinke C."/>
            <person name="Skarshewski A."/>
            <person name="Chaumeil P.A."/>
            <person name="Hugenholtz P."/>
        </authorList>
    </citation>
    <scope>NUCLEOTIDE SEQUENCE [LARGE SCALE GENOMIC DNA]</scope>
    <source>
        <strain evidence="6">UBA9169</strain>
    </source>
</reference>
<dbReference type="Pfam" id="PF00126">
    <property type="entry name" value="HTH_1"/>
    <property type="match status" value="1"/>
</dbReference>
<dbReference type="InterPro" id="IPR036388">
    <property type="entry name" value="WH-like_DNA-bd_sf"/>
</dbReference>
<keyword evidence="3" id="KW-0238">DNA-binding</keyword>
<evidence type="ECO:0000256" key="3">
    <source>
        <dbReference type="ARBA" id="ARBA00023125"/>
    </source>
</evidence>
<dbReference type="SUPFAM" id="SSF46785">
    <property type="entry name" value="Winged helix' DNA-binding domain"/>
    <property type="match status" value="1"/>
</dbReference>
<gene>
    <name evidence="6" type="ORF">DCS45_18895</name>
</gene>
<dbReference type="Gene3D" id="3.40.190.10">
    <property type="entry name" value="Periplasmic binding protein-like II"/>
    <property type="match status" value="2"/>
</dbReference>
<dbReference type="RefSeq" id="WP_339853447.1">
    <property type="nucleotide sequence ID" value="NZ_CAXAXR010000005.1"/>
</dbReference>
<dbReference type="InterPro" id="IPR005119">
    <property type="entry name" value="LysR_subst-bd"/>
</dbReference>
<proteinExistence type="inferred from homology"/>
<dbReference type="Gene3D" id="1.10.10.10">
    <property type="entry name" value="Winged helix-like DNA-binding domain superfamily/Winged helix DNA-binding domain"/>
    <property type="match status" value="1"/>
</dbReference>
<dbReference type="GO" id="GO:0003700">
    <property type="term" value="F:DNA-binding transcription factor activity"/>
    <property type="evidence" value="ECO:0007669"/>
    <property type="project" value="InterPro"/>
</dbReference>
<keyword evidence="2" id="KW-0805">Transcription regulation</keyword>
<protein>
    <submittedName>
        <fullName evidence="6">LysR family transcriptional regulator</fullName>
    </submittedName>
</protein>
<evidence type="ECO:0000313" key="7">
    <source>
        <dbReference type="Proteomes" id="UP000264719"/>
    </source>
</evidence>
<dbReference type="Proteomes" id="UP000264719">
    <property type="component" value="Unassembled WGS sequence"/>
</dbReference>